<dbReference type="InParanoid" id="E2AXM5"/>
<evidence type="ECO:0000313" key="1">
    <source>
        <dbReference type="EMBL" id="EFN61806.1"/>
    </source>
</evidence>
<reference evidence="1 2" key="1">
    <citation type="journal article" date="2010" name="Science">
        <title>Genomic comparison of the ants Camponotus floridanus and Harpegnathos saltator.</title>
        <authorList>
            <person name="Bonasio R."/>
            <person name="Zhang G."/>
            <person name="Ye C."/>
            <person name="Mutti N.S."/>
            <person name="Fang X."/>
            <person name="Qin N."/>
            <person name="Donahue G."/>
            <person name="Yang P."/>
            <person name="Li Q."/>
            <person name="Li C."/>
            <person name="Zhang P."/>
            <person name="Huang Z."/>
            <person name="Berger S.L."/>
            <person name="Reinberg D."/>
            <person name="Wang J."/>
            <person name="Liebig J."/>
        </authorList>
    </citation>
    <scope>NUCLEOTIDE SEQUENCE [LARGE SCALE GENOMIC DNA]</scope>
    <source>
        <strain evidence="2">C129</strain>
    </source>
</reference>
<name>E2AXM5_CAMFO</name>
<protein>
    <submittedName>
        <fullName evidence="1">Uncharacterized protein</fullName>
    </submittedName>
</protein>
<dbReference type="AlphaFoldDB" id="E2AXM5"/>
<organism evidence="2">
    <name type="scientific">Camponotus floridanus</name>
    <name type="common">Florida carpenter ant</name>
    <dbReference type="NCBI Taxonomy" id="104421"/>
    <lineage>
        <taxon>Eukaryota</taxon>
        <taxon>Metazoa</taxon>
        <taxon>Ecdysozoa</taxon>
        <taxon>Arthropoda</taxon>
        <taxon>Hexapoda</taxon>
        <taxon>Insecta</taxon>
        <taxon>Pterygota</taxon>
        <taxon>Neoptera</taxon>
        <taxon>Endopterygota</taxon>
        <taxon>Hymenoptera</taxon>
        <taxon>Apocrita</taxon>
        <taxon>Aculeata</taxon>
        <taxon>Formicoidea</taxon>
        <taxon>Formicidae</taxon>
        <taxon>Formicinae</taxon>
        <taxon>Camponotus</taxon>
    </lineage>
</organism>
<dbReference type="EMBL" id="GL443604">
    <property type="protein sequence ID" value="EFN61806.1"/>
    <property type="molecule type" value="Genomic_DNA"/>
</dbReference>
<evidence type="ECO:0000313" key="2">
    <source>
        <dbReference type="Proteomes" id="UP000000311"/>
    </source>
</evidence>
<accession>E2AXM5</accession>
<keyword evidence="2" id="KW-1185">Reference proteome</keyword>
<dbReference type="Proteomes" id="UP000000311">
    <property type="component" value="Unassembled WGS sequence"/>
</dbReference>
<sequence>MNLLLLINASRKSTALCTAERAILSGSRKKGLRHYTEITHLDLLSIQLSNVTLIREGGYRILTSSRGEISFLVIDRADLGMLRRREARLEIRGGNRPLAIGDDQKLCQERARPTAPNRGWCTPTTVMYTPTCRCLGATNTKSA</sequence>
<gene>
    <name evidence="1" type="ORF">EAG_07821</name>
</gene>
<proteinExistence type="predicted"/>